<accession>A0A2S6AJP9</accession>
<evidence type="ECO:0000313" key="6">
    <source>
        <dbReference type="Proteomes" id="UP000239874"/>
    </source>
</evidence>
<dbReference type="PRINTS" id="PR00032">
    <property type="entry name" value="HTHARAC"/>
</dbReference>
<dbReference type="GO" id="GO:0000976">
    <property type="term" value="F:transcription cis-regulatory region binding"/>
    <property type="evidence" value="ECO:0007669"/>
    <property type="project" value="TreeGrafter"/>
</dbReference>
<protein>
    <submittedName>
        <fullName evidence="5">AraC family transcriptional regulator</fullName>
    </submittedName>
</protein>
<dbReference type="PANTHER" id="PTHR47894:SF1">
    <property type="entry name" value="HTH-TYPE TRANSCRIPTIONAL REGULATOR VQSM"/>
    <property type="match status" value="1"/>
</dbReference>
<keyword evidence="3" id="KW-0804">Transcription</keyword>
<keyword evidence="2" id="KW-0238">DNA-binding</keyword>
<gene>
    <name evidence="5" type="ORF">C5E45_25615</name>
</gene>
<proteinExistence type="predicted"/>
<evidence type="ECO:0000256" key="1">
    <source>
        <dbReference type="ARBA" id="ARBA00023015"/>
    </source>
</evidence>
<evidence type="ECO:0000256" key="3">
    <source>
        <dbReference type="ARBA" id="ARBA00023163"/>
    </source>
</evidence>
<dbReference type="InterPro" id="IPR032687">
    <property type="entry name" value="AraC-type_N"/>
</dbReference>
<dbReference type="InterPro" id="IPR020449">
    <property type="entry name" value="Tscrpt_reg_AraC-type_HTH"/>
</dbReference>
<dbReference type="InterPro" id="IPR009057">
    <property type="entry name" value="Homeodomain-like_sf"/>
</dbReference>
<dbReference type="PROSITE" id="PS01124">
    <property type="entry name" value="HTH_ARAC_FAMILY_2"/>
    <property type="match status" value="1"/>
</dbReference>
<dbReference type="Pfam" id="PF12625">
    <property type="entry name" value="Arabinose_bd"/>
    <property type="match status" value="1"/>
</dbReference>
<dbReference type="SMART" id="SM00342">
    <property type="entry name" value="HTH_ARAC"/>
    <property type="match status" value="1"/>
</dbReference>
<dbReference type="GO" id="GO:0003700">
    <property type="term" value="F:DNA-binding transcription factor activity"/>
    <property type="evidence" value="ECO:0007669"/>
    <property type="project" value="InterPro"/>
</dbReference>
<dbReference type="PANTHER" id="PTHR47894">
    <property type="entry name" value="HTH-TYPE TRANSCRIPTIONAL REGULATOR GADX"/>
    <property type="match status" value="1"/>
</dbReference>
<evidence type="ECO:0000256" key="2">
    <source>
        <dbReference type="ARBA" id="ARBA00023125"/>
    </source>
</evidence>
<evidence type="ECO:0000259" key="4">
    <source>
        <dbReference type="PROSITE" id="PS01124"/>
    </source>
</evidence>
<organism evidence="5 6">
    <name type="scientific">Nocardia nova</name>
    <dbReference type="NCBI Taxonomy" id="37330"/>
    <lineage>
        <taxon>Bacteria</taxon>
        <taxon>Bacillati</taxon>
        <taxon>Actinomycetota</taxon>
        <taxon>Actinomycetes</taxon>
        <taxon>Mycobacteriales</taxon>
        <taxon>Nocardiaceae</taxon>
        <taxon>Nocardia</taxon>
    </lineage>
</organism>
<dbReference type="AlphaFoldDB" id="A0A2S6AJP9"/>
<evidence type="ECO:0000313" key="5">
    <source>
        <dbReference type="EMBL" id="PPJ35448.1"/>
    </source>
</evidence>
<dbReference type="Proteomes" id="UP000239874">
    <property type="component" value="Unassembled WGS sequence"/>
</dbReference>
<comment type="caution">
    <text evidence="5">The sequence shown here is derived from an EMBL/GenBank/DDBJ whole genome shotgun (WGS) entry which is preliminary data.</text>
</comment>
<feature type="domain" description="HTH araC/xylS-type" evidence="4">
    <location>
        <begin position="238"/>
        <end position="337"/>
    </location>
</feature>
<reference evidence="5 6" key="1">
    <citation type="submission" date="2018-02" db="EMBL/GenBank/DDBJ databases">
        <title>8 Nocardia nova and 1 Nocardia cyriacigeorgica strain used for evolution to TMP-SMX.</title>
        <authorList>
            <person name="Mehta H."/>
            <person name="Weng J."/>
            <person name="Shamoo Y."/>
        </authorList>
    </citation>
    <scope>NUCLEOTIDE SEQUENCE [LARGE SCALE GENOMIC DNA]</scope>
    <source>
        <strain evidence="5 6">MDA3139</strain>
    </source>
</reference>
<dbReference type="Pfam" id="PF12833">
    <property type="entry name" value="HTH_18"/>
    <property type="match status" value="1"/>
</dbReference>
<dbReference type="OrthoDB" id="5241536at2"/>
<dbReference type="EMBL" id="PSZC01000021">
    <property type="protein sequence ID" value="PPJ35448.1"/>
    <property type="molecule type" value="Genomic_DNA"/>
</dbReference>
<dbReference type="SUPFAM" id="SSF46689">
    <property type="entry name" value="Homeodomain-like"/>
    <property type="match status" value="1"/>
</dbReference>
<dbReference type="GO" id="GO:0005829">
    <property type="term" value="C:cytosol"/>
    <property type="evidence" value="ECO:0007669"/>
    <property type="project" value="TreeGrafter"/>
</dbReference>
<dbReference type="Gene3D" id="1.10.10.60">
    <property type="entry name" value="Homeodomain-like"/>
    <property type="match status" value="1"/>
</dbReference>
<dbReference type="InterPro" id="IPR018060">
    <property type="entry name" value="HTH_AraC"/>
</dbReference>
<sequence length="339" mass="37907">MLTMAPRLNLPRSIASAAILTRLATEHGMEITHCLAGTGITPSMLDDPAAEILAHQELRLVHNVVTTIGHIPALGLQAGCRYDLLDHGIWAFAVLSSPTVRHGWRIGVELMDISYSFARWRFDERDDEAVASADYSPVPPELRTFLLERDLAETMTVDHQVFGWTVPPTKVELSCPAPEYIDEFTALLGSQPEFDAPVTRLHFNRDVLDLPMPQANSHAAAIAERQAFDIMQRRRAREGVGATVREILLSRGVTIGQKEVAAELRISVRTLRRRLDDEQTSFRELLDETRQLLAEELLTIGTTVEDVADRLGYADASSFTHAFTRWTGTTPGRYARTRR</sequence>
<name>A0A2S6AJP9_9NOCA</name>
<keyword evidence="1" id="KW-0805">Transcription regulation</keyword>